<name>A0A1J1J7V0_9DIPT</name>
<protein>
    <submittedName>
        <fullName evidence="1">CLUMA_CG021622, isoform A</fullName>
    </submittedName>
</protein>
<keyword evidence="2" id="KW-1185">Reference proteome</keyword>
<sequence length="79" mass="9414">MVMERLCSSICAFYEQDRNVIMIVLMLKEAFVCEANIIFNVQIQQKKAFQMLPRRFQTKSYKDHWITHKKTMAGQGKLR</sequence>
<dbReference type="AlphaFoldDB" id="A0A1J1J7V0"/>
<dbReference type="EMBL" id="CVRI01000075">
    <property type="protein sequence ID" value="CRL08464.1"/>
    <property type="molecule type" value="Genomic_DNA"/>
</dbReference>
<gene>
    <name evidence="1" type="ORF">CLUMA_CG021622</name>
</gene>
<evidence type="ECO:0000313" key="2">
    <source>
        <dbReference type="Proteomes" id="UP000183832"/>
    </source>
</evidence>
<organism evidence="1 2">
    <name type="scientific">Clunio marinus</name>
    <dbReference type="NCBI Taxonomy" id="568069"/>
    <lineage>
        <taxon>Eukaryota</taxon>
        <taxon>Metazoa</taxon>
        <taxon>Ecdysozoa</taxon>
        <taxon>Arthropoda</taxon>
        <taxon>Hexapoda</taxon>
        <taxon>Insecta</taxon>
        <taxon>Pterygota</taxon>
        <taxon>Neoptera</taxon>
        <taxon>Endopterygota</taxon>
        <taxon>Diptera</taxon>
        <taxon>Nematocera</taxon>
        <taxon>Chironomoidea</taxon>
        <taxon>Chironomidae</taxon>
        <taxon>Clunio</taxon>
    </lineage>
</organism>
<dbReference type="Proteomes" id="UP000183832">
    <property type="component" value="Unassembled WGS sequence"/>
</dbReference>
<evidence type="ECO:0000313" key="1">
    <source>
        <dbReference type="EMBL" id="CRL08464.1"/>
    </source>
</evidence>
<proteinExistence type="predicted"/>
<reference evidence="1 2" key="1">
    <citation type="submission" date="2015-04" db="EMBL/GenBank/DDBJ databases">
        <authorList>
            <person name="Syromyatnikov M.Y."/>
            <person name="Popov V.N."/>
        </authorList>
    </citation>
    <scope>NUCLEOTIDE SEQUENCE [LARGE SCALE GENOMIC DNA]</scope>
</reference>
<accession>A0A1J1J7V0</accession>